<reference evidence="2" key="1">
    <citation type="submission" date="2016-10" db="EMBL/GenBank/DDBJ databases">
        <authorList>
            <person name="Varghese N."/>
            <person name="Submissions S."/>
        </authorList>
    </citation>
    <scope>NUCLEOTIDE SEQUENCE [LARGE SCALE GENOMIC DNA]</scope>
    <source>
        <strain evidence="2">S6-262</strain>
    </source>
</reference>
<sequence length="174" mass="18799">MESPHTYATQVVHTASQWNLDFTWPRMNLAQATVIQAWLDSLRGQAGTFRYTPRARTRNALTGRVLAAAAYAYGNNVKLSGWAANAASGLSVGHFFQLGDQLLRVTAAPVNADANGQLLVEFEPMLRANYANGAAVNFANPSGLFRLTTSDTPAFDCDTDGYPTFPSIIAKEAI</sequence>
<gene>
    <name evidence="1" type="ORF">SAMN05192583_0070</name>
</gene>
<keyword evidence="2" id="KW-1185">Reference proteome</keyword>
<accession>A0A1H7Y5M9</accession>
<organism evidence="1 2">
    <name type="scientific">Sphingomonas gellani</name>
    <dbReference type="NCBI Taxonomy" id="1166340"/>
    <lineage>
        <taxon>Bacteria</taxon>
        <taxon>Pseudomonadati</taxon>
        <taxon>Pseudomonadota</taxon>
        <taxon>Alphaproteobacteria</taxon>
        <taxon>Sphingomonadales</taxon>
        <taxon>Sphingomonadaceae</taxon>
        <taxon>Sphingomonas</taxon>
    </lineage>
</organism>
<evidence type="ECO:0000313" key="1">
    <source>
        <dbReference type="EMBL" id="SEM40489.1"/>
    </source>
</evidence>
<dbReference type="Proteomes" id="UP000199206">
    <property type="component" value="Unassembled WGS sequence"/>
</dbReference>
<proteinExistence type="predicted"/>
<name>A0A1H7Y5M9_9SPHN</name>
<dbReference type="EMBL" id="FOCF01000001">
    <property type="protein sequence ID" value="SEM40489.1"/>
    <property type="molecule type" value="Genomic_DNA"/>
</dbReference>
<evidence type="ECO:0000313" key="2">
    <source>
        <dbReference type="Proteomes" id="UP000199206"/>
    </source>
</evidence>
<dbReference type="AlphaFoldDB" id="A0A1H7Y5M9"/>
<dbReference type="STRING" id="1166340.SAMN05192583_0070"/>
<protein>
    <submittedName>
        <fullName evidence="1">Uncharacterized protein</fullName>
    </submittedName>
</protein>